<dbReference type="Pfam" id="PF14096">
    <property type="entry name" value="DUF4274"/>
    <property type="match status" value="1"/>
</dbReference>
<evidence type="ECO:0000313" key="3">
    <source>
        <dbReference type="Proteomes" id="UP000653797"/>
    </source>
</evidence>
<dbReference type="RefSeq" id="WP_191043516.1">
    <property type="nucleotide sequence ID" value="NZ_JACXAA010000039.1"/>
</dbReference>
<organism evidence="2 3">
    <name type="scientific">Spirosoma validum</name>
    <dbReference type="NCBI Taxonomy" id="2771355"/>
    <lineage>
        <taxon>Bacteria</taxon>
        <taxon>Pseudomonadati</taxon>
        <taxon>Bacteroidota</taxon>
        <taxon>Cytophagia</taxon>
        <taxon>Cytophagales</taxon>
        <taxon>Cytophagaceae</taxon>
        <taxon>Spirosoma</taxon>
    </lineage>
</organism>
<feature type="domain" description="DUF4274" evidence="1">
    <location>
        <begin position="54"/>
        <end position="111"/>
    </location>
</feature>
<gene>
    <name evidence="2" type="ORF">IC230_33860</name>
</gene>
<dbReference type="AlphaFoldDB" id="A0A927B8V8"/>
<keyword evidence="3" id="KW-1185">Reference proteome</keyword>
<name>A0A927B8V8_9BACT</name>
<dbReference type="Proteomes" id="UP000653797">
    <property type="component" value="Unassembled WGS sequence"/>
</dbReference>
<comment type="caution">
    <text evidence="2">The sequence shown here is derived from an EMBL/GenBank/DDBJ whole genome shotgun (WGS) entry which is preliminary data.</text>
</comment>
<dbReference type="InterPro" id="IPR025369">
    <property type="entry name" value="DUF4274"/>
</dbReference>
<dbReference type="EMBL" id="JACXAA010000039">
    <property type="protein sequence ID" value="MBD2757894.1"/>
    <property type="molecule type" value="Genomic_DNA"/>
</dbReference>
<protein>
    <submittedName>
        <fullName evidence="2">DUF4274 domain-containing protein</fullName>
    </submittedName>
</protein>
<reference evidence="2" key="1">
    <citation type="submission" date="2020-09" db="EMBL/GenBank/DDBJ databases">
        <authorList>
            <person name="Kim M.K."/>
        </authorList>
    </citation>
    <scope>NUCLEOTIDE SEQUENCE</scope>
    <source>
        <strain evidence="2">BT704</strain>
    </source>
</reference>
<evidence type="ECO:0000313" key="2">
    <source>
        <dbReference type="EMBL" id="MBD2757894.1"/>
    </source>
</evidence>
<proteinExistence type="predicted"/>
<sequence length="170" mass="20353">MLKLTQEQIQFIKDKIFDVFYSLSKKQQWEIEKSADENTEILKLRIENVEKLKTAEELHYLIKNWNWDDGDEIPLLILTYPECDRGTALMIYWLNTPDYYARYEKSQDVPSFDIDGYLLYKEAENLLLEGFFKQERIKFNPRSIASWEGFDNEKIPSKLKEPSEGEDFLF</sequence>
<evidence type="ECO:0000259" key="1">
    <source>
        <dbReference type="Pfam" id="PF14096"/>
    </source>
</evidence>
<accession>A0A927B8V8</accession>